<dbReference type="Proteomes" id="UP000095003">
    <property type="component" value="Unassembled WGS sequence"/>
</dbReference>
<dbReference type="RefSeq" id="WP_069156008.1">
    <property type="nucleotide sequence ID" value="NZ_MCGI01000001.1"/>
</dbReference>
<dbReference type="GeneID" id="93299575"/>
<dbReference type="Gene3D" id="3.90.550.10">
    <property type="entry name" value="Spore Coat Polysaccharide Biosynthesis Protein SpsA, Chain A"/>
    <property type="match status" value="1"/>
</dbReference>
<dbReference type="SUPFAM" id="SSF53448">
    <property type="entry name" value="Nucleotide-diphospho-sugar transferases"/>
    <property type="match status" value="1"/>
</dbReference>
<protein>
    <submittedName>
        <fullName evidence="5">Glycosyl transferase family 8</fullName>
    </submittedName>
</protein>
<accession>A0A1E3AXC9</accession>
<keyword evidence="2 5" id="KW-0808">Transferase</keyword>
<evidence type="ECO:0000256" key="2">
    <source>
        <dbReference type="ARBA" id="ARBA00022679"/>
    </source>
</evidence>
<keyword evidence="4" id="KW-0812">Transmembrane</keyword>
<keyword evidence="4" id="KW-1133">Transmembrane helix</keyword>
<evidence type="ECO:0000313" key="6">
    <source>
        <dbReference type="Proteomes" id="UP000095003"/>
    </source>
</evidence>
<dbReference type="GO" id="GO:0046872">
    <property type="term" value="F:metal ion binding"/>
    <property type="evidence" value="ECO:0007669"/>
    <property type="project" value="UniProtKB-KW"/>
</dbReference>
<keyword evidence="4" id="KW-0472">Membrane</keyword>
<feature type="transmembrane region" description="Helical" evidence="4">
    <location>
        <begin position="304"/>
        <end position="322"/>
    </location>
</feature>
<dbReference type="EMBL" id="MCGI01000001">
    <property type="protein sequence ID" value="ODM13358.1"/>
    <property type="molecule type" value="Genomic_DNA"/>
</dbReference>
<dbReference type="PANTHER" id="PTHR13778:SF47">
    <property type="entry name" value="LIPOPOLYSACCHARIDE 1,3-GALACTOSYLTRANSFERASE"/>
    <property type="match status" value="1"/>
</dbReference>
<comment type="caution">
    <text evidence="5">The sequence shown here is derived from an EMBL/GenBank/DDBJ whole genome shotgun (WGS) entry which is preliminary data.</text>
</comment>
<dbReference type="Pfam" id="PF01501">
    <property type="entry name" value="Glyco_transf_8"/>
    <property type="match status" value="1"/>
</dbReference>
<name>A0A1E3AXC9_9FIRM</name>
<gene>
    <name evidence="5" type="ORF">BEH84_01073</name>
</gene>
<dbReference type="InterPro" id="IPR002495">
    <property type="entry name" value="Glyco_trans_8"/>
</dbReference>
<sequence>MKPRMNVYITTSKKNLKYAYVAIKSLFEKNTDSEVYLYIVSEDLEENDVINERNLAGELGHRIIILHFDEKVAEKQIILGDKNHWPLATLACYWLFHDLLPNDVERIIMLESDVLVMGSLREMYDADMHGCYAACPGPEHKPVRHRELMKKYGGDTLTFVGSVYDVEKIRNDFTLQDILKVNAEANKKFGFSQQELTFGLLFAGKIKYFPGKESCIEENSQAIKEWGYDYIVQCEKQCKLLHFSSRSDHGKPWNPVSIMPGYYFWWQEAKDSPYYKQYFEEQWILYDRVVLEKKQIEKNISYRNILLITIVIGVLLMCASVILFKLPIYSILIVYSALILAFCITILLRQVSILWSRKKGHR</sequence>
<dbReference type="GO" id="GO:0016757">
    <property type="term" value="F:glycosyltransferase activity"/>
    <property type="evidence" value="ECO:0007669"/>
    <property type="project" value="UniProtKB-KW"/>
</dbReference>
<reference evidence="5 6" key="1">
    <citation type="submission" date="2016-07" db="EMBL/GenBank/DDBJ databases">
        <title>Characterization of isolates of Eisenbergiella tayi derived from blood cultures, using whole genome sequencing.</title>
        <authorList>
            <person name="Burdz T."/>
            <person name="Wiebe D."/>
            <person name="Huynh C."/>
            <person name="Bernard K."/>
        </authorList>
    </citation>
    <scope>NUCLEOTIDE SEQUENCE [LARGE SCALE GENOMIC DNA]</scope>
    <source>
        <strain evidence="5 6">NML 120489</strain>
    </source>
</reference>
<keyword evidence="3" id="KW-0479">Metal-binding</keyword>
<evidence type="ECO:0000313" key="5">
    <source>
        <dbReference type="EMBL" id="ODM13358.1"/>
    </source>
</evidence>
<evidence type="ECO:0000256" key="1">
    <source>
        <dbReference type="ARBA" id="ARBA00022676"/>
    </source>
</evidence>
<evidence type="ECO:0000256" key="4">
    <source>
        <dbReference type="SAM" id="Phobius"/>
    </source>
</evidence>
<dbReference type="InterPro" id="IPR029044">
    <property type="entry name" value="Nucleotide-diphossugar_trans"/>
</dbReference>
<organism evidence="5 6">
    <name type="scientific">Eisenbergiella tayi</name>
    <dbReference type="NCBI Taxonomy" id="1432052"/>
    <lineage>
        <taxon>Bacteria</taxon>
        <taxon>Bacillati</taxon>
        <taxon>Bacillota</taxon>
        <taxon>Clostridia</taxon>
        <taxon>Lachnospirales</taxon>
        <taxon>Lachnospiraceae</taxon>
        <taxon>Eisenbergiella</taxon>
    </lineage>
</organism>
<proteinExistence type="predicted"/>
<dbReference type="PANTHER" id="PTHR13778">
    <property type="entry name" value="GLYCOSYLTRANSFERASE 8 DOMAIN-CONTAINING PROTEIN"/>
    <property type="match status" value="1"/>
</dbReference>
<keyword evidence="1" id="KW-0328">Glycosyltransferase</keyword>
<evidence type="ECO:0000256" key="3">
    <source>
        <dbReference type="ARBA" id="ARBA00022723"/>
    </source>
</evidence>
<dbReference type="InterPro" id="IPR050748">
    <property type="entry name" value="Glycosyltrans_8_dom-fam"/>
</dbReference>
<dbReference type="AlphaFoldDB" id="A0A1E3AXC9"/>
<feature type="transmembrane region" description="Helical" evidence="4">
    <location>
        <begin position="328"/>
        <end position="348"/>
    </location>
</feature>